<dbReference type="PANTHER" id="PTHR46577:SF1">
    <property type="entry name" value="HTH-TYPE TRANSCRIPTIONAL REGULATORY PROTEIN GABR"/>
    <property type="match status" value="1"/>
</dbReference>
<dbReference type="InterPro" id="IPR051446">
    <property type="entry name" value="HTH_trans_reg/aminotransferase"/>
</dbReference>
<feature type="region of interest" description="Disordered" evidence="6">
    <location>
        <begin position="84"/>
        <end position="158"/>
    </location>
</feature>
<feature type="compositionally biased region" description="Low complexity" evidence="6">
    <location>
        <begin position="515"/>
        <end position="533"/>
    </location>
</feature>
<dbReference type="InterPro" id="IPR004839">
    <property type="entry name" value="Aminotransferase_I/II_large"/>
</dbReference>
<keyword evidence="8" id="KW-0032">Aminotransferase</keyword>
<dbReference type="InterPro" id="IPR015421">
    <property type="entry name" value="PyrdxlP-dep_Trfase_major"/>
</dbReference>
<proteinExistence type="inferred from homology"/>
<name>A0ABW8LWM9_9ACTN</name>
<dbReference type="PANTHER" id="PTHR46577">
    <property type="entry name" value="HTH-TYPE TRANSCRIPTIONAL REGULATORY PROTEIN GABR"/>
    <property type="match status" value="1"/>
</dbReference>
<gene>
    <name evidence="8" type="ORF">ACI2L5_31410</name>
</gene>
<feature type="region of interest" description="Disordered" evidence="6">
    <location>
        <begin position="512"/>
        <end position="550"/>
    </location>
</feature>
<keyword evidence="3" id="KW-0805">Transcription regulation</keyword>
<organism evidence="8 9">
    <name type="scientific">Streptomyces milbemycinicus</name>
    <dbReference type="NCBI Taxonomy" id="476552"/>
    <lineage>
        <taxon>Bacteria</taxon>
        <taxon>Bacillati</taxon>
        <taxon>Actinomycetota</taxon>
        <taxon>Actinomycetes</taxon>
        <taxon>Kitasatosporales</taxon>
        <taxon>Streptomycetaceae</taxon>
        <taxon>Streptomyces</taxon>
    </lineage>
</organism>
<evidence type="ECO:0000256" key="6">
    <source>
        <dbReference type="SAM" id="MobiDB-lite"/>
    </source>
</evidence>
<feature type="compositionally biased region" description="Low complexity" evidence="6">
    <location>
        <begin position="107"/>
        <end position="132"/>
    </location>
</feature>
<keyword evidence="4" id="KW-0238">DNA-binding</keyword>
<dbReference type="Pfam" id="PF00155">
    <property type="entry name" value="Aminotran_1_2"/>
    <property type="match status" value="1"/>
</dbReference>
<dbReference type="SUPFAM" id="SSF53383">
    <property type="entry name" value="PLP-dependent transferases"/>
    <property type="match status" value="1"/>
</dbReference>
<dbReference type="Gene3D" id="1.10.10.10">
    <property type="entry name" value="Winged helix-like DNA-binding domain superfamily/Winged helix DNA-binding domain"/>
    <property type="match status" value="1"/>
</dbReference>
<evidence type="ECO:0000313" key="8">
    <source>
        <dbReference type="EMBL" id="MFK4269415.1"/>
    </source>
</evidence>
<evidence type="ECO:0000256" key="1">
    <source>
        <dbReference type="ARBA" id="ARBA00005384"/>
    </source>
</evidence>
<dbReference type="Gene3D" id="3.40.640.10">
    <property type="entry name" value="Type I PLP-dependent aspartate aminotransferase-like (Major domain)"/>
    <property type="match status" value="1"/>
</dbReference>
<dbReference type="InterPro" id="IPR015424">
    <property type="entry name" value="PyrdxlP-dep_Trfase"/>
</dbReference>
<keyword evidence="9" id="KW-1185">Reference proteome</keyword>
<dbReference type="InterPro" id="IPR036388">
    <property type="entry name" value="WH-like_DNA-bd_sf"/>
</dbReference>
<dbReference type="RefSeq" id="WP_404747658.1">
    <property type="nucleotide sequence ID" value="NZ_JBJDQH010000011.1"/>
</dbReference>
<feature type="domain" description="HTH gntR-type" evidence="7">
    <location>
        <begin position="24"/>
        <end position="92"/>
    </location>
</feature>
<dbReference type="GO" id="GO:0008483">
    <property type="term" value="F:transaminase activity"/>
    <property type="evidence" value="ECO:0007669"/>
    <property type="project" value="UniProtKB-KW"/>
</dbReference>
<evidence type="ECO:0000256" key="4">
    <source>
        <dbReference type="ARBA" id="ARBA00023125"/>
    </source>
</evidence>
<comment type="similarity">
    <text evidence="1">In the C-terminal section; belongs to the class-I pyridoxal-phosphate-dependent aminotransferase family.</text>
</comment>
<reference evidence="8 9" key="1">
    <citation type="submission" date="2024-11" db="EMBL/GenBank/DDBJ databases">
        <title>The Natural Products Discovery Center: Release of the First 8490 Sequenced Strains for Exploring Actinobacteria Biosynthetic Diversity.</title>
        <authorList>
            <person name="Kalkreuter E."/>
            <person name="Kautsar S.A."/>
            <person name="Yang D."/>
            <person name="Bader C.D."/>
            <person name="Teijaro C.N."/>
            <person name="Fluegel L."/>
            <person name="Davis C.M."/>
            <person name="Simpson J.R."/>
            <person name="Lauterbach L."/>
            <person name="Steele A.D."/>
            <person name="Gui C."/>
            <person name="Meng S."/>
            <person name="Li G."/>
            <person name="Viehrig K."/>
            <person name="Ye F."/>
            <person name="Su P."/>
            <person name="Kiefer A.F."/>
            <person name="Nichols A."/>
            <person name="Cepeda A.J."/>
            <person name="Yan W."/>
            <person name="Fan B."/>
            <person name="Jiang Y."/>
            <person name="Adhikari A."/>
            <person name="Zheng C.-J."/>
            <person name="Schuster L."/>
            <person name="Cowan T.M."/>
            <person name="Smanski M.J."/>
            <person name="Chevrette M.G."/>
            <person name="De Carvalho L.P.S."/>
            <person name="Shen B."/>
        </authorList>
    </citation>
    <scope>NUCLEOTIDE SEQUENCE [LARGE SCALE GENOMIC DNA]</scope>
    <source>
        <strain evidence="8 9">NPDC020863</strain>
    </source>
</reference>
<dbReference type="InterPro" id="IPR000524">
    <property type="entry name" value="Tscrpt_reg_HTH_GntR"/>
</dbReference>
<keyword evidence="5" id="KW-0804">Transcription</keyword>
<dbReference type="SMART" id="SM00345">
    <property type="entry name" value="HTH_GNTR"/>
    <property type="match status" value="1"/>
</dbReference>
<accession>A0ABW8LWM9</accession>
<evidence type="ECO:0000256" key="5">
    <source>
        <dbReference type="ARBA" id="ARBA00023163"/>
    </source>
</evidence>
<evidence type="ECO:0000313" key="9">
    <source>
        <dbReference type="Proteomes" id="UP001620295"/>
    </source>
</evidence>
<dbReference type="CDD" id="cd07377">
    <property type="entry name" value="WHTH_GntR"/>
    <property type="match status" value="1"/>
</dbReference>
<dbReference type="Pfam" id="PF00392">
    <property type="entry name" value="GntR"/>
    <property type="match status" value="1"/>
</dbReference>
<evidence type="ECO:0000259" key="7">
    <source>
        <dbReference type="PROSITE" id="PS50949"/>
    </source>
</evidence>
<keyword evidence="2" id="KW-0663">Pyridoxal phosphate</keyword>
<sequence>MAESRVNSADGLGSDLHLELSGTGSRRAALMGAVREAIRSGRLAPGTRLPPYRSLAVDLGLARNTVADAYAELVAEGWLTARQGSGTRVAPRAAPPPPRRRTEPQKVGGARARGQGRGRPAVGAGAPPAAAPAGGGPVRRARRAPARPPEPVHNLLQGRPDAASFPRAAWLASGRRALTAAPNEAFGPGDPQGRPELRRALAEYLARVRGVRTDADRIVICSGYAHALRLLAGTPALRGTAAVEAYGLGFHRSLLTAAGIRTVPLSLDADGARTEELASHQGVRTVLLTPAHQFPTGGPLHPLRRAAAVDWARARGGLVLEDDYDGEFRYDRKPVGAVQGLDPDHVLYVGSVSKSLSPALRLGWMVLPDHLVDEVLAAKGEREAWASALDQLTLADFIESGGYDRHIRRMRQRYRRRRDQLVATLAERAPHIRVSGVAAGLHAVLELPPGTERSVVQAAAWQGLAIEGLADYRHPEAAGPPREGLVVGYATPPEHSFTSALDALCRGLPPDLGDSTATATTTTTTTSTATTTSARDDAAVTRPSGSPRAT</sequence>
<dbReference type="SUPFAM" id="SSF46785">
    <property type="entry name" value="Winged helix' DNA-binding domain"/>
    <property type="match status" value="1"/>
</dbReference>
<dbReference type="EMBL" id="JBJDQH010000011">
    <property type="protein sequence ID" value="MFK4269415.1"/>
    <property type="molecule type" value="Genomic_DNA"/>
</dbReference>
<evidence type="ECO:0000256" key="3">
    <source>
        <dbReference type="ARBA" id="ARBA00023015"/>
    </source>
</evidence>
<evidence type="ECO:0000256" key="2">
    <source>
        <dbReference type="ARBA" id="ARBA00022898"/>
    </source>
</evidence>
<dbReference type="InterPro" id="IPR036390">
    <property type="entry name" value="WH_DNA-bd_sf"/>
</dbReference>
<protein>
    <submittedName>
        <fullName evidence="8">PLP-dependent aminotransferase family protein</fullName>
    </submittedName>
</protein>
<dbReference type="CDD" id="cd00609">
    <property type="entry name" value="AAT_like"/>
    <property type="match status" value="1"/>
</dbReference>
<dbReference type="Proteomes" id="UP001620295">
    <property type="component" value="Unassembled WGS sequence"/>
</dbReference>
<keyword evidence="8" id="KW-0808">Transferase</keyword>
<dbReference type="PROSITE" id="PS50949">
    <property type="entry name" value="HTH_GNTR"/>
    <property type="match status" value="1"/>
</dbReference>
<comment type="caution">
    <text evidence="8">The sequence shown here is derived from an EMBL/GenBank/DDBJ whole genome shotgun (WGS) entry which is preliminary data.</text>
</comment>